<name>A0A4Z0NQA6_9HYPH</name>
<evidence type="ECO:0000313" key="2">
    <source>
        <dbReference type="EMBL" id="TGD97970.1"/>
    </source>
</evidence>
<dbReference type="OrthoDB" id="9798754at2"/>
<dbReference type="InterPro" id="IPR011335">
    <property type="entry name" value="Restrct_endonuc-II-like"/>
</dbReference>
<dbReference type="Gene3D" id="3.40.960.10">
    <property type="entry name" value="VSR Endonuclease"/>
    <property type="match status" value="1"/>
</dbReference>
<dbReference type="CDD" id="cd01038">
    <property type="entry name" value="Endonuclease_DUF559"/>
    <property type="match status" value="1"/>
</dbReference>
<dbReference type="AlphaFoldDB" id="A0A4Z0NQA6"/>
<dbReference type="RefSeq" id="WP_135416320.1">
    <property type="nucleotide sequence ID" value="NZ_SRLB01000012.1"/>
</dbReference>
<evidence type="ECO:0000313" key="3">
    <source>
        <dbReference type="Proteomes" id="UP000297535"/>
    </source>
</evidence>
<dbReference type="Proteomes" id="UP000297535">
    <property type="component" value="Unassembled WGS sequence"/>
</dbReference>
<keyword evidence="2" id="KW-0540">Nuclease</keyword>
<sequence length="131" mass="14524">MPWNGSPEQSASPRARAHAKVMRHALTPAEKRLWWHLRRRLPVEGSHFRRQVALGPYVADFCCLGARLIIEVDGGQHGFPDQQAYDASRTAALEARGFRILRFSNTDVMHAIDGTLDTIIAALAAPPSPET</sequence>
<dbReference type="PANTHER" id="PTHR38590:SF1">
    <property type="entry name" value="BLL0828 PROTEIN"/>
    <property type="match status" value="1"/>
</dbReference>
<evidence type="ECO:0000259" key="1">
    <source>
        <dbReference type="Pfam" id="PF04480"/>
    </source>
</evidence>
<dbReference type="GO" id="GO:0004519">
    <property type="term" value="F:endonuclease activity"/>
    <property type="evidence" value="ECO:0007669"/>
    <property type="project" value="UniProtKB-KW"/>
</dbReference>
<gene>
    <name evidence="2" type="ORF">EU555_17570</name>
</gene>
<accession>A0A4Z0NQA6</accession>
<dbReference type="PANTHER" id="PTHR38590">
    <property type="entry name" value="BLL0828 PROTEIN"/>
    <property type="match status" value="1"/>
</dbReference>
<reference evidence="2 3" key="1">
    <citation type="submission" date="2019-04" db="EMBL/GenBank/DDBJ databases">
        <authorList>
            <person name="Feng G."/>
            <person name="Zhu H."/>
        </authorList>
    </citation>
    <scope>NUCLEOTIDE SEQUENCE [LARGE SCALE GENOMIC DNA]</scope>
    <source>
        <strain evidence="2 3">6HR-1</strain>
    </source>
</reference>
<keyword evidence="2" id="KW-0378">Hydrolase</keyword>
<dbReference type="InterPro" id="IPR007569">
    <property type="entry name" value="DUF559"/>
</dbReference>
<feature type="domain" description="DUF559" evidence="1">
    <location>
        <begin position="15"/>
        <end position="123"/>
    </location>
</feature>
<dbReference type="EMBL" id="SRLB01000012">
    <property type="protein sequence ID" value="TGD97970.1"/>
    <property type="molecule type" value="Genomic_DNA"/>
</dbReference>
<dbReference type="SUPFAM" id="SSF52980">
    <property type="entry name" value="Restriction endonuclease-like"/>
    <property type="match status" value="1"/>
</dbReference>
<keyword evidence="2" id="KW-0255">Endonuclease</keyword>
<keyword evidence="3" id="KW-1185">Reference proteome</keyword>
<proteinExistence type="predicted"/>
<comment type="caution">
    <text evidence="2">The sequence shown here is derived from an EMBL/GenBank/DDBJ whole genome shotgun (WGS) entry which is preliminary data.</text>
</comment>
<protein>
    <submittedName>
        <fullName evidence="2">Endonuclease domain-containing protein</fullName>
    </submittedName>
</protein>
<organism evidence="2 3">
    <name type="scientific">Methylobacterium nonmethylotrophicum</name>
    <dbReference type="NCBI Taxonomy" id="1141884"/>
    <lineage>
        <taxon>Bacteria</taxon>
        <taxon>Pseudomonadati</taxon>
        <taxon>Pseudomonadota</taxon>
        <taxon>Alphaproteobacteria</taxon>
        <taxon>Hyphomicrobiales</taxon>
        <taxon>Methylobacteriaceae</taxon>
        <taxon>Methylobacterium</taxon>
    </lineage>
</organism>
<dbReference type="Pfam" id="PF04480">
    <property type="entry name" value="DUF559"/>
    <property type="match status" value="1"/>
</dbReference>
<dbReference type="InterPro" id="IPR047216">
    <property type="entry name" value="Endonuclease_DUF559_bact"/>
</dbReference>